<evidence type="ECO:0000256" key="1">
    <source>
        <dbReference type="ARBA" id="ARBA00005859"/>
    </source>
</evidence>
<evidence type="ECO:0000256" key="5">
    <source>
        <dbReference type="ARBA" id="ARBA00022741"/>
    </source>
</evidence>
<accession>A0A5D4K680</accession>
<dbReference type="CDD" id="cd00553">
    <property type="entry name" value="NAD_synthase"/>
    <property type="match status" value="1"/>
</dbReference>
<evidence type="ECO:0000256" key="12">
    <source>
        <dbReference type="ARBA" id="ARBA00070926"/>
    </source>
</evidence>
<feature type="binding site" evidence="13">
    <location>
        <begin position="47"/>
        <end position="54"/>
    </location>
    <ligand>
        <name>ATP</name>
        <dbReference type="ChEBI" id="CHEBI:30616"/>
    </ligand>
</feature>
<dbReference type="EMBL" id="VTEH01000026">
    <property type="protein sequence ID" value="TYR72788.1"/>
    <property type="molecule type" value="Genomic_DNA"/>
</dbReference>
<feature type="binding site" description="in other chain" evidence="13">
    <location>
        <begin position="261"/>
        <end position="262"/>
    </location>
    <ligand>
        <name>deamido-NAD(+)</name>
        <dbReference type="ChEBI" id="CHEBI:58437"/>
        <note>ligand shared between two neighboring subunits</note>
    </ligand>
</feature>
<dbReference type="GO" id="GO:0004359">
    <property type="term" value="F:glutaminase activity"/>
    <property type="evidence" value="ECO:0007669"/>
    <property type="project" value="InterPro"/>
</dbReference>
<dbReference type="GO" id="GO:0008795">
    <property type="term" value="F:NAD+ synthase activity"/>
    <property type="evidence" value="ECO:0007669"/>
    <property type="project" value="UniProtKB-UniRule"/>
</dbReference>
<protein>
    <recommendedName>
        <fullName evidence="12 13">NH(3)-dependent NAD(+) synthetase</fullName>
        <ecNumber evidence="11 13">6.3.1.5</ecNumber>
    </recommendedName>
</protein>
<feature type="binding site" evidence="13">
    <location>
        <position position="161"/>
    </location>
    <ligand>
        <name>ATP</name>
        <dbReference type="ChEBI" id="CHEBI:30616"/>
    </ligand>
</feature>
<feature type="binding site" description="in other chain" evidence="13">
    <location>
        <position position="174"/>
    </location>
    <ligand>
        <name>deamido-NAD(+)</name>
        <dbReference type="ChEBI" id="CHEBI:58437"/>
        <note>ligand shared between two neighboring subunits</note>
    </ligand>
</feature>
<feature type="binding site" evidence="13">
    <location>
        <position position="212"/>
    </location>
    <ligand>
        <name>ATP</name>
        <dbReference type="ChEBI" id="CHEBI:30616"/>
    </ligand>
</feature>
<proteinExistence type="inferred from homology"/>
<dbReference type="Gene3D" id="3.40.50.620">
    <property type="entry name" value="HUPs"/>
    <property type="match status" value="1"/>
</dbReference>
<evidence type="ECO:0000313" key="17">
    <source>
        <dbReference type="EMBL" id="TYR72788.1"/>
    </source>
</evidence>
<comment type="function">
    <text evidence="10 13">Catalyzes the ATP-dependent amidation of deamido-NAD to form NAD. Uses ammonia as a nitrogen source.</text>
</comment>
<dbReference type="InterPro" id="IPR022926">
    <property type="entry name" value="NH(3)-dep_NAD(+)_synth"/>
</dbReference>
<sequence>MDSLQKQIVEEMKVKPEIDPKEEIRRSVDLMKNYLKKYPFLKSLVLGISGGQDSTLVGKLAQQAVNELNEENGTDEYQFVAVRLPYGKQNDEQDALDAIEFIQPSKSYTVNIKGAVDASATAMKEAGVPLSDFTKGNEKARERMKVQYSMAAMSNGVVLGTDHSAEAVTGFYTKHGDGAADLVPIFRLNKRQGRELLMELGAPEHLYTKIPTADLEDDRPLLADEDALGVTYNEIDDYLEGKEVSEHAAKIISGHFLKTRHKRELPISVFDDWWKE</sequence>
<evidence type="ECO:0000313" key="18">
    <source>
        <dbReference type="Proteomes" id="UP000323317"/>
    </source>
</evidence>
<keyword evidence="6 13" id="KW-0067">ATP-binding</keyword>
<dbReference type="UniPathway" id="UPA00253">
    <property type="reaction ID" value="UER00333"/>
</dbReference>
<evidence type="ECO:0000256" key="10">
    <source>
        <dbReference type="ARBA" id="ARBA00055966"/>
    </source>
</evidence>
<dbReference type="PANTHER" id="PTHR23090:SF7">
    <property type="entry name" value="NH(3)-DEPENDENT NAD(+) SYNTHETASE"/>
    <property type="match status" value="1"/>
</dbReference>
<evidence type="ECO:0000256" key="15">
    <source>
        <dbReference type="RuleBase" id="RU003812"/>
    </source>
</evidence>
<dbReference type="GO" id="GO:0005737">
    <property type="term" value="C:cytoplasm"/>
    <property type="evidence" value="ECO:0007669"/>
    <property type="project" value="InterPro"/>
</dbReference>
<dbReference type="AlphaFoldDB" id="A0A5D4K680"/>
<dbReference type="HAMAP" id="MF_00193">
    <property type="entry name" value="NadE_ammonia_dep"/>
    <property type="match status" value="1"/>
</dbReference>
<dbReference type="InterPro" id="IPR014729">
    <property type="entry name" value="Rossmann-like_a/b/a_fold"/>
</dbReference>
<keyword evidence="5 13" id="KW-0547">Nucleotide-binding</keyword>
<evidence type="ECO:0000256" key="4">
    <source>
        <dbReference type="ARBA" id="ARBA00022723"/>
    </source>
</evidence>
<dbReference type="PANTHER" id="PTHR23090">
    <property type="entry name" value="NH 3 /GLUTAMINE-DEPENDENT NAD + SYNTHETASE"/>
    <property type="match status" value="1"/>
</dbReference>
<dbReference type="NCBIfam" id="NF001979">
    <property type="entry name" value="PRK00768.1"/>
    <property type="match status" value="1"/>
</dbReference>
<comment type="caution">
    <text evidence="17">The sequence shown here is derived from an EMBL/GenBank/DDBJ whole genome shotgun (WGS) entry which is preliminary data.</text>
</comment>
<feature type="binding site" evidence="13">
    <location>
        <position position="53"/>
    </location>
    <ligand>
        <name>Mg(2+)</name>
        <dbReference type="ChEBI" id="CHEBI:18420"/>
    </ligand>
</feature>
<feature type="binding site" evidence="13">
    <location>
        <position position="190"/>
    </location>
    <ligand>
        <name>ATP</name>
        <dbReference type="ChEBI" id="CHEBI:30616"/>
    </ligand>
</feature>
<evidence type="ECO:0000256" key="13">
    <source>
        <dbReference type="HAMAP-Rule" id="MF_00193"/>
    </source>
</evidence>
<evidence type="ECO:0000256" key="7">
    <source>
        <dbReference type="ARBA" id="ARBA00022842"/>
    </source>
</evidence>
<gene>
    <name evidence="13 17" type="primary">nadE</name>
    <name evidence="17" type="ORF">FZC79_21395</name>
</gene>
<keyword evidence="3 13" id="KW-0436">Ligase</keyword>
<keyword evidence="4 13" id="KW-0479">Metal-binding</keyword>
<evidence type="ECO:0000256" key="2">
    <source>
        <dbReference type="ARBA" id="ARBA00011738"/>
    </source>
</evidence>
<evidence type="ECO:0000256" key="9">
    <source>
        <dbReference type="ARBA" id="ARBA00051206"/>
    </source>
</evidence>
<evidence type="ECO:0000256" key="11">
    <source>
        <dbReference type="ARBA" id="ARBA00066987"/>
    </source>
</evidence>
<keyword evidence="8 13" id="KW-0520">NAD</keyword>
<dbReference type="SUPFAM" id="SSF52402">
    <property type="entry name" value="Adenine nucleotide alpha hydrolases-like"/>
    <property type="match status" value="1"/>
</dbReference>
<evidence type="ECO:0000256" key="6">
    <source>
        <dbReference type="ARBA" id="ARBA00022840"/>
    </source>
</evidence>
<evidence type="ECO:0000256" key="14">
    <source>
        <dbReference type="RuleBase" id="RU003811"/>
    </source>
</evidence>
<comment type="subunit">
    <text evidence="2 13">Homodimer.</text>
</comment>
<dbReference type="InterPro" id="IPR003694">
    <property type="entry name" value="NAD_synthase"/>
</dbReference>
<organism evidence="17 18">
    <name type="scientific">Rossellomorea vietnamensis</name>
    <dbReference type="NCBI Taxonomy" id="218284"/>
    <lineage>
        <taxon>Bacteria</taxon>
        <taxon>Bacillati</taxon>
        <taxon>Bacillota</taxon>
        <taxon>Bacilli</taxon>
        <taxon>Bacillales</taxon>
        <taxon>Bacillaceae</taxon>
        <taxon>Rossellomorea</taxon>
    </lineage>
</organism>
<evidence type="ECO:0000259" key="16">
    <source>
        <dbReference type="Pfam" id="PF02540"/>
    </source>
</evidence>
<dbReference type="GO" id="GO:0009435">
    <property type="term" value="P:NAD+ biosynthetic process"/>
    <property type="evidence" value="ECO:0007669"/>
    <property type="project" value="UniProtKB-UniRule"/>
</dbReference>
<dbReference type="Pfam" id="PF02540">
    <property type="entry name" value="NAD_synthase"/>
    <property type="match status" value="1"/>
</dbReference>
<evidence type="ECO:0000256" key="8">
    <source>
        <dbReference type="ARBA" id="ARBA00023027"/>
    </source>
</evidence>
<dbReference type="GO" id="GO:0005524">
    <property type="term" value="F:ATP binding"/>
    <property type="evidence" value="ECO:0007669"/>
    <property type="project" value="UniProtKB-UniRule"/>
</dbReference>
<name>A0A5D4K680_9BACI</name>
<dbReference type="GO" id="GO:0003952">
    <property type="term" value="F:NAD+ synthase (glutamine-hydrolyzing) activity"/>
    <property type="evidence" value="ECO:0007669"/>
    <property type="project" value="InterPro"/>
</dbReference>
<feature type="binding site" description="in other chain" evidence="13">
    <location>
        <position position="141"/>
    </location>
    <ligand>
        <name>deamido-NAD(+)</name>
        <dbReference type="ChEBI" id="CHEBI:58437"/>
        <note>ligand shared between two neighboring subunits</note>
    </ligand>
</feature>
<dbReference type="EC" id="6.3.1.5" evidence="11 13"/>
<dbReference type="FunFam" id="3.40.50.620:FF:000015">
    <property type="entry name" value="NH(3)-dependent NAD(+) synthetase"/>
    <property type="match status" value="1"/>
</dbReference>
<dbReference type="RefSeq" id="WP_148948701.1">
    <property type="nucleotide sequence ID" value="NZ_VTEH01000026.1"/>
</dbReference>
<reference evidence="17 18" key="1">
    <citation type="submission" date="2019-08" db="EMBL/GenBank/DDBJ databases">
        <title>Bacillus genomes from the desert of Cuatro Cienegas, Coahuila.</title>
        <authorList>
            <person name="Olmedo-Alvarez G."/>
        </authorList>
    </citation>
    <scope>NUCLEOTIDE SEQUENCE [LARGE SCALE GENOMIC DNA]</scope>
    <source>
        <strain evidence="17 18">CH40_1T</strain>
    </source>
</reference>
<comment type="similarity">
    <text evidence="1 13 14">Belongs to the NAD synthetase family.</text>
</comment>
<dbReference type="GO" id="GO:0046872">
    <property type="term" value="F:metal ion binding"/>
    <property type="evidence" value="ECO:0007669"/>
    <property type="project" value="UniProtKB-KW"/>
</dbReference>
<comment type="pathway">
    <text evidence="13">Cofactor biosynthesis; NAD(+) biosynthesis; NAD(+) from deamido-NAD(+) (ammonia route): step 1/1.</text>
</comment>
<dbReference type="Proteomes" id="UP000323317">
    <property type="component" value="Unassembled WGS sequence"/>
</dbReference>
<feature type="binding site" evidence="13">
    <location>
        <position position="166"/>
    </location>
    <ligand>
        <name>Mg(2+)</name>
        <dbReference type="ChEBI" id="CHEBI:18420"/>
    </ligand>
</feature>
<feature type="domain" description="NAD/GMP synthase" evidence="16">
    <location>
        <begin position="24"/>
        <end position="266"/>
    </location>
</feature>
<feature type="binding site" evidence="13">
    <location>
        <position position="181"/>
    </location>
    <ligand>
        <name>deamido-NAD(+)</name>
        <dbReference type="ChEBI" id="CHEBI:58437"/>
        <note>ligand shared between two neighboring subunits</note>
    </ligand>
</feature>
<dbReference type="InterPro" id="IPR022310">
    <property type="entry name" value="NAD/GMP_synthase"/>
</dbReference>
<keyword evidence="7 13" id="KW-0460">Magnesium</keyword>
<evidence type="ECO:0000256" key="3">
    <source>
        <dbReference type="ARBA" id="ARBA00022598"/>
    </source>
</evidence>
<dbReference type="NCBIfam" id="TIGR00552">
    <property type="entry name" value="nadE"/>
    <property type="match status" value="1"/>
</dbReference>
<comment type="catalytic activity">
    <reaction evidence="9 13 15">
        <text>deamido-NAD(+) + NH4(+) + ATP = AMP + diphosphate + NAD(+) + H(+)</text>
        <dbReference type="Rhea" id="RHEA:21188"/>
        <dbReference type="ChEBI" id="CHEBI:15378"/>
        <dbReference type="ChEBI" id="CHEBI:28938"/>
        <dbReference type="ChEBI" id="CHEBI:30616"/>
        <dbReference type="ChEBI" id="CHEBI:33019"/>
        <dbReference type="ChEBI" id="CHEBI:57540"/>
        <dbReference type="ChEBI" id="CHEBI:58437"/>
        <dbReference type="ChEBI" id="CHEBI:456215"/>
        <dbReference type="EC" id="6.3.1.5"/>
    </reaction>
</comment>